<feature type="non-terminal residue" evidence="1">
    <location>
        <position position="49"/>
    </location>
</feature>
<dbReference type="EMBL" id="HACG01032983">
    <property type="protein sequence ID" value="CEK79848.1"/>
    <property type="molecule type" value="Transcribed_RNA"/>
</dbReference>
<accession>A0A0B7AGT6</accession>
<evidence type="ECO:0000313" key="1">
    <source>
        <dbReference type="EMBL" id="CEK79847.1"/>
    </source>
</evidence>
<dbReference type="AlphaFoldDB" id="A0A0B7AGT6"/>
<protein>
    <submittedName>
        <fullName evidence="1">Uncharacterized protein</fullName>
    </submittedName>
</protein>
<gene>
    <name evidence="1" type="primary">ORF117820</name>
    <name evidence="2" type="synonym">ORF117821</name>
    <name evidence="3" type="synonym">ORF117823</name>
</gene>
<evidence type="ECO:0000313" key="2">
    <source>
        <dbReference type="EMBL" id="CEK79848.1"/>
    </source>
</evidence>
<sequence>MSQHFRHLCLSQQMSKAIPDDGLIARKSLLMVYGYYYFESCATVIAMLR</sequence>
<dbReference type="EMBL" id="HACG01032984">
    <property type="protein sequence ID" value="CEK79849.1"/>
    <property type="molecule type" value="Transcribed_RNA"/>
</dbReference>
<proteinExistence type="predicted"/>
<evidence type="ECO:0000313" key="3">
    <source>
        <dbReference type="EMBL" id="CEK79849.1"/>
    </source>
</evidence>
<organism evidence="1">
    <name type="scientific">Arion vulgaris</name>
    <dbReference type="NCBI Taxonomy" id="1028688"/>
    <lineage>
        <taxon>Eukaryota</taxon>
        <taxon>Metazoa</taxon>
        <taxon>Spiralia</taxon>
        <taxon>Lophotrochozoa</taxon>
        <taxon>Mollusca</taxon>
        <taxon>Gastropoda</taxon>
        <taxon>Heterobranchia</taxon>
        <taxon>Euthyneura</taxon>
        <taxon>Panpulmonata</taxon>
        <taxon>Eupulmonata</taxon>
        <taxon>Stylommatophora</taxon>
        <taxon>Helicina</taxon>
        <taxon>Arionoidea</taxon>
        <taxon>Arionidae</taxon>
        <taxon>Arion</taxon>
    </lineage>
</organism>
<name>A0A0B7AGT6_9EUPU</name>
<dbReference type="EMBL" id="HACG01032982">
    <property type="protein sequence ID" value="CEK79847.1"/>
    <property type="molecule type" value="Transcribed_RNA"/>
</dbReference>
<reference evidence="1" key="1">
    <citation type="submission" date="2014-12" db="EMBL/GenBank/DDBJ databases">
        <title>Insight into the proteome of Arion vulgaris.</title>
        <authorList>
            <person name="Aradska J."/>
            <person name="Bulat T."/>
            <person name="Smidak R."/>
            <person name="Sarate P."/>
            <person name="Gangsoo J."/>
            <person name="Sialana F."/>
            <person name="Bilban M."/>
            <person name="Lubec G."/>
        </authorList>
    </citation>
    <scope>NUCLEOTIDE SEQUENCE</scope>
    <source>
        <tissue evidence="1">Skin</tissue>
    </source>
</reference>